<dbReference type="EMBL" id="QGKX02002183">
    <property type="protein sequence ID" value="KAF3485750.1"/>
    <property type="molecule type" value="Genomic_DNA"/>
</dbReference>
<evidence type="ECO:0000313" key="3">
    <source>
        <dbReference type="Proteomes" id="UP000712600"/>
    </source>
</evidence>
<sequence length="222" mass="24813">MDSDAGSSVARRRRRLSSPLLRYSSLFVSFVDFLQVCLLYLGFLSSSFVNGCASSRRCRIQTVWIMFLTCSPPSSIMAALVSDLTCEVCACTALSRFPKNVRRTDLPLSSSSWAMNFLPTGKICSNFPRCERSFHIVIFRGSFVRSTSLVCSELYSSSSAANLTLSEDPKSHRLRWFGLHRQIHHSHALHLQALSETPCPIALLQKSQDLSTLVAHLMMVNL</sequence>
<keyword evidence="1" id="KW-0472">Membrane</keyword>
<evidence type="ECO:0000313" key="2">
    <source>
        <dbReference type="EMBL" id="KAF3485750.1"/>
    </source>
</evidence>
<gene>
    <name evidence="2" type="ORF">F2Q69_00057024</name>
</gene>
<comment type="caution">
    <text evidence="2">The sequence shown here is derived from an EMBL/GenBank/DDBJ whole genome shotgun (WGS) entry which is preliminary data.</text>
</comment>
<organism evidence="2 3">
    <name type="scientific">Brassica cretica</name>
    <name type="common">Mustard</name>
    <dbReference type="NCBI Taxonomy" id="69181"/>
    <lineage>
        <taxon>Eukaryota</taxon>
        <taxon>Viridiplantae</taxon>
        <taxon>Streptophyta</taxon>
        <taxon>Embryophyta</taxon>
        <taxon>Tracheophyta</taxon>
        <taxon>Spermatophyta</taxon>
        <taxon>Magnoliopsida</taxon>
        <taxon>eudicotyledons</taxon>
        <taxon>Gunneridae</taxon>
        <taxon>Pentapetalae</taxon>
        <taxon>rosids</taxon>
        <taxon>malvids</taxon>
        <taxon>Brassicales</taxon>
        <taxon>Brassicaceae</taxon>
        <taxon>Brassiceae</taxon>
        <taxon>Brassica</taxon>
    </lineage>
</organism>
<feature type="transmembrane region" description="Helical" evidence="1">
    <location>
        <begin position="20"/>
        <end position="43"/>
    </location>
</feature>
<name>A0A8S9MYV7_BRACR</name>
<reference evidence="2" key="1">
    <citation type="submission" date="2019-12" db="EMBL/GenBank/DDBJ databases">
        <title>Genome sequencing and annotation of Brassica cretica.</title>
        <authorList>
            <person name="Studholme D.J."/>
            <person name="Sarris P."/>
        </authorList>
    </citation>
    <scope>NUCLEOTIDE SEQUENCE</scope>
    <source>
        <strain evidence="2">PFS-109/04</strain>
        <tissue evidence="2">Leaf</tissue>
    </source>
</reference>
<keyword evidence="1" id="KW-0812">Transmembrane</keyword>
<accession>A0A8S9MYV7</accession>
<dbReference type="Proteomes" id="UP000712600">
    <property type="component" value="Unassembled WGS sequence"/>
</dbReference>
<evidence type="ECO:0000256" key="1">
    <source>
        <dbReference type="SAM" id="Phobius"/>
    </source>
</evidence>
<dbReference type="AlphaFoldDB" id="A0A8S9MYV7"/>
<proteinExistence type="predicted"/>
<keyword evidence="1" id="KW-1133">Transmembrane helix</keyword>
<protein>
    <submittedName>
        <fullName evidence="2">Uncharacterized protein</fullName>
    </submittedName>
</protein>